<feature type="transmembrane region" description="Helical" evidence="6">
    <location>
        <begin position="97"/>
        <end position="120"/>
    </location>
</feature>
<evidence type="ECO:0000256" key="2">
    <source>
        <dbReference type="ARBA" id="ARBA00009773"/>
    </source>
</evidence>
<reference evidence="7 8" key="1">
    <citation type="submission" date="2019-03" db="EMBL/GenBank/DDBJ databases">
        <title>Genomic Encyclopedia of Type Strains, Phase IV (KMG-IV): sequencing the most valuable type-strain genomes for metagenomic binning, comparative biology and taxonomic classification.</title>
        <authorList>
            <person name="Goeker M."/>
        </authorList>
    </citation>
    <scope>NUCLEOTIDE SEQUENCE [LARGE SCALE GENOMIC DNA]</scope>
    <source>
        <strain evidence="7 8">DSM 24591</strain>
    </source>
</reference>
<accession>A0A4R3MF28</accession>
<evidence type="ECO:0000256" key="1">
    <source>
        <dbReference type="ARBA" id="ARBA00004141"/>
    </source>
</evidence>
<feature type="transmembrane region" description="Helical" evidence="6">
    <location>
        <begin position="269"/>
        <end position="292"/>
    </location>
</feature>
<name>A0A4R3MF28_9BURK</name>
<evidence type="ECO:0000256" key="4">
    <source>
        <dbReference type="ARBA" id="ARBA00022989"/>
    </source>
</evidence>
<keyword evidence="3 6" id="KW-0812">Transmembrane</keyword>
<keyword evidence="8" id="KW-1185">Reference proteome</keyword>
<dbReference type="Proteomes" id="UP000295525">
    <property type="component" value="Unassembled WGS sequence"/>
</dbReference>
<dbReference type="PANTHER" id="PTHR21716:SF16">
    <property type="entry name" value="BLL1467 PROTEIN"/>
    <property type="match status" value="1"/>
</dbReference>
<feature type="transmembrane region" description="Helical" evidence="6">
    <location>
        <begin position="44"/>
        <end position="63"/>
    </location>
</feature>
<organism evidence="7 8">
    <name type="scientific">Paralcaligenes ureilyticus</name>
    <dbReference type="NCBI Taxonomy" id="627131"/>
    <lineage>
        <taxon>Bacteria</taxon>
        <taxon>Pseudomonadati</taxon>
        <taxon>Pseudomonadota</taxon>
        <taxon>Betaproteobacteria</taxon>
        <taxon>Burkholderiales</taxon>
        <taxon>Alcaligenaceae</taxon>
        <taxon>Paralcaligenes</taxon>
    </lineage>
</organism>
<dbReference type="RefSeq" id="WP_243700763.1">
    <property type="nucleotide sequence ID" value="NZ_SMAJ01000002.1"/>
</dbReference>
<evidence type="ECO:0000313" key="8">
    <source>
        <dbReference type="Proteomes" id="UP000295525"/>
    </source>
</evidence>
<sequence>MDADPSETAACDVLTTNAEGSQDIAPGPKIALVHAMPPSQRRKVNISSVALSILAAVAFIFALQWAREFFIPLIFGILISYTLNPMIVWLERIKVPRAVGVGVVMLGLLATTVVVATSVYREAQAIMDETPMAIYKLSSAIKRTSDGKLGTLDRLHSMTDALKKAASSATDTTVDTEEKSKLRGKSQVASTVVAAKPPGFNLNDWLWAGSLRALGLVGQLLMVLFLVFFALLSGDTFKRKLVKLTGPTLTNKKITVHILDDINTSIQRYMFMLFVMNISLALITWLALHWIGLDNPGAWAVAAGLLHVIPYFGPLITAVAIGFAAFLQFESFSMMFLVFGVSLVISAVVGMLMTTWMTGRIAKMNATAVFIALLFGGWLWGVWGMLLCVPLIVVIKVISEHIEGMQPIAELLGE</sequence>
<feature type="transmembrane region" description="Helical" evidence="6">
    <location>
        <begin position="368"/>
        <end position="395"/>
    </location>
</feature>
<feature type="transmembrane region" description="Helical" evidence="6">
    <location>
        <begin position="69"/>
        <end position="90"/>
    </location>
</feature>
<dbReference type="AlphaFoldDB" id="A0A4R3MF28"/>
<evidence type="ECO:0000313" key="7">
    <source>
        <dbReference type="EMBL" id="TCT10185.1"/>
    </source>
</evidence>
<evidence type="ECO:0000256" key="5">
    <source>
        <dbReference type="ARBA" id="ARBA00023136"/>
    </source>
</evidence>
<protein>
    <submittedName>
        <fullName evidence="7">Putative PurR-regulated permease PerM</fullName>
    </submittedName>
</protein>
<dbReference type="GO" id="GO:0016020">
    <property type="term" value="C:membrane"/>
    <property type="evidence" value="ECO:0007669"/>
    <property type="project" value="UniProtKB-SubCell"/>
</dbReference>
<evidence type="ECO:0000256" key="3">
    <source>
        <dbReference type="ARBA" id="ARBA00022692"/>
    </source>
</evidence>
<dbReference type="GO" id="GO:0055085">
    <property type="term" value="P:transmembrane transport"/>
    <property type="evidence" value="ECO:0007669"/>
    <property type="project" value="TreeGrafter"/>
</dbReference>
<feature type="transmembrane region" description="Helical" evidence="6">
    <location>
        <begin position="205"/>
        <end position="232"/>
    </location>
</feature>
<comment type="similarity">
    <text evidence="2">Belongs to the autoinducer-2 exporter (AI-2E) (TC 2.A.86) family.</text>
</comment>
<dbReference type="PANTHER" id="PTHR21716">
    <property type="entry name" value="TRANSMEMBRANE PROTEIN"/>
    <property type="match status" value="1"/>
</dbReference>
<feature type="transmembrane region" description="Helical" evidence="6">
    <location>
        <begin position="298"/>
        <end position="327"/>
    </location>
</feature>
<proteinExistence type="inferred from homology"/>
<evidence type="ECO:0000256" key="6">
    <source>
        <dbReference type="SAM" id="Phobius"/>
    </source>
</evidence>
<keyword evidence="4 6" id="KW-1133">Transmembrane helix</keyword>
<dbReference type="EMBL" id="SMAJ01000002">
    <property type="protein sequence ID" value="TCT10185.1"/>
    <property type="molecule type" value="Genomic_DNA"/>
</dbReference>
<gene>
    <name evidence="7" type="ORF">EDC26_102141</name>
</gene>
<dbReference type="Pfam" id="PF01594">
    <property type="entry name" value="AI-2E_transport"/>
    <property type="match status" value="1"/>
</dbReference>
<dbReference type="InterPro" id="IPR002549">
    <property type="entry name" value="AI-2E-like"/>
</dbReference>
<keyword evidence="5 6" id="KW-0472">Membrane</keyword>
<comment type="subcellular location">
    <subcellularLocation>
        <location evidence="1">Membrane</location>
        <topology evidence="1">Multi-pass membrane protein</topology>
    </subcellularLocation>
</comment>
<comment type="caution">
    <text evidence="7">The sequence shown here is derived from an EMBL/GenBank/DDBJ whole genome shotgun (WGS) entry which is preliminary data.</text>
</comment>
<feature type="transmembrane region" description="Helical" evidence="6">
    <location>
        <begin position="334"/>
        <end position="356"/>
    </location>
</feature>